<evidence type="ECO:0000313" key="4">
    <source>
        <dbReference type="EMBL" id="THF49494.1"/>
    </source>
</evidence>
<dbReference type="PANTHER" id="PTHR11905">
    <property type="entry name" value="ADAM A DISINTEGRIN AND METALLOPROTEASE DOMAIN"/>
    <property type="match status" value="1"/>
</dbReference>
<comment type="caution">
    <text evidence="4">The sequence shown here is derived from an EMBL/GenBank/DDBJ whole genome shotgun (WGS) entry which is preliminary data.</text>
</comment>
<feature type="chain" id="PRO_5020712927" evidence="2">
    <location>
        <begin position="20"/>
        <end position="908"/>
    </location>
</feature>
<dbReference type="GO" id="GO:0004222">
    <property type="term" value="F:metalloendopeptidase activity"/>
    <property type="evidence" value="ECO:0007669"/>
    <property type="project" value="InterPro"/>
</dbReference>
<dbReference type="Proteomes" id="UP000307507">
    <property type="component" value="Unassembled WGS sequence"/>
</dbReference>
<dbReference type="InterPro" id="IPR026444">
    <property type="entry name" value="Secre_tail"/>
</dbReference>
<dbReference type="EMBL" id="SSNZ01000005">
    <property type="protein sequence ID" value="THF49494.1"/>
    <property type="molecule type" value="Genomic_DNA"/>
</dbReference>
<name>A0A4S3ZUS0_9FLAO</name>
<dbReference type="SUPFAM" id="SSF55486">
    <property type="entry name" value="Metalloproteases ('zincins'), catalytic domain"/>
    <property type="match status" value="1"/>
</dbReference>
<dbReference type="PANTHER" id="PTHR11905:SF159">
    <property type="entry name" value="ADAM METALLOPROTEASE"/>
    <property type="match status" value="1"/>
</dbReference>
<proteinExistence type="predicted"/>
<dbReference type="SUPFAM" id="SSF69318">
    <property type="entry name" value="Integrin alpha N-terminal domain"/>
    <property type="match status" value="1"/>
</dbReference>
<dbReference type="NCBIfam" id="TIGR04183">
    <property type="entry name" value="Por_Secre_tail"/>
    <property type="match status" value="1"/>
</dbReference>
<dbReference type="Pfam" id="PF18962">
    <property type="entry name" value="Por_Secre_tail"/>
    <property type="match status" value="1"/>
</dbReference>
<dbReference type="InterPro" id="IPR001590">
    <property type="entry name" value="Peptidase_M12B"/>
</dbReference>
<protein>
    <submittedName>
        <fullName evidence="4">T9SS type A sorting domain-containing protein</fullName>
    </submittedName>
</protein>
<dbReference type="InterPro" id="IPR028994">
    <property type="entry name" value="Integrin_alpha_N"/>
</dbReference>
<dbReference type="Gene3D" id="2.130.10.130">
    <property type="entry name" value="Integrin alpha, N-terminal"/>
    <property type="match status" value="1"/>
</dbReference>
<evidence type="ECO:0000259" key="3">
    <source>
        <dbReference type="PROSITE" id="PS50215"/>
    </source>
</evidence>
<feature type="domain" description="Peptidase M12B" evidence="3">
    <location>
        <begin position="239"/>
        <end position="405"/>
    </location>
</feature>
<sequence>MKKSLLLLSALLLSFTAMAQVPETSSPDDPPSYTQPQENQTPVYELQPTQLSAEVQEYLHGRVEGFSAYRFDYGALNDYLLKNPYALEFILKSDAGTTKFTMQRHDMRALDYTEGVTHEGGENQITFQRTAETDLNYNVPTIKGIADNNPSILTRLAVFNDNLVGLKWNTESNEVLYYTSLQDFIKLNGDDFVTDENPLLVFNLGNIISRQNSRCTQIKELIQEPPVAEKGFFYQCTPRFLTIAAEGDKPWCDQNGSNSASNILSNLFFVECVYTHYFNISFIVKHVNLLPNNGSLYNTNDATDLLYKFRDNWNANHTNKDRDLALLFTGRRPNSGTVGIAFTNSLCTSYSAYGVIGKDPTRIRITAHEIGHIFGSLHDDEHYGTSSCSGNDMPIMCMYTSTYTPLYFSPHTRNIILNSINSHAYCLNDYANVNNSSEIVKSWTNNRNLKWVATWYMQDGDYILTGNFDGENNDEEIFFANPDRNWAGIMDFSCDQGTDWYHLWGNGGNRTFGCWYRNYGDRYYSGDFDGDGKDEILSRTDTGSWAQIKEYLPSTWSWKERWSNNGSNTPIAYWYMGPKDTFLVGDFDGDGKDELLCVNPNGWSHLVKFNSSPGGWYSPQTIWSNNGSGWIGGLQISQIQRYMKGKMRTTTRDELYAFVSNSSSSFSAIMRFTGSGWTLTGGQGLGTSFTTTNVTPAHYSYKMMTGNLDNDGYSEYLAISNTWIGSYDYSNGGPGMSFNWSNGGSSYYNDWYLNQPSRQFLVKAAPTAPDQIFNIQYIKRSSGWWFWYREWYEASLASMYRGELPNQNMKAAEPELDFGKPSIISVNDNMLIYPNPTKDILNIDFNNLEVKQANASLIDITGKTVLQQPLTGPNNVLSLQALSEGVYIIKIDSENQPVITQKIVIQKK</sequence>
<dbReference type="Pfam" id="PF13688">
    <property type="entry name" value="Reprolysin_5"/>
    <property type="match status" value="1"/>
</dbReference>
<dbReference type="OrthoDB" id="1352409at2"/>
<gene>
    <name evidence="4" type="ORF">E6C50_12155</name>
</gene>
<dbReference type="InterPro" id="IPR013517">
    <property type="entry name" value="FG-GAP"/>
</dbReference>
<accession>A0A4S3ZUS0</accession>
<reference evidence="4 5" key="1">
    <citation type="submission" date="2019-04" db="EMBL/GenBank/DDBJ databases">
        <title>Flavobacterium sp. nov. isolated from construction timber.</title>
        <authorList>
            <person name="Lin S.-Y."/>
            <person name="Chang C.-T."/>
            <person name="Young C.-C."/>
        </authorList>
    </citation>
    <scope>NUCLEOTIDE SEQUENCE [LARGE SCALE GENOMIC DNA]</scope>
    <source>
        <strain evidence="4 5">CC-CTC003</strain>
    </source>
</reference>
<keyword evidence="5" id="KW-1185">Reference proteome</keyword>
<dbReference type="AlphaFoldDB" id="A0A4S3ZUS0"/>
<dbReference type="InterPro" id="IPR024079">
    <property type="entry name" value="MetalloPept_cat_dom_sf"/>
</dbReference>
<evidence type="ECO:0000256" key="1">
    <source>
        <dbReference type="ARBA" id="ARBA00022729"/>
    </source>
</evidence>
<dbReference type="Pfam" id="PF13517">
    <property type="entry name" value="FG-GAP_3"/>
    <property type="match status" value="1"/>
</dbReference>
<dbReference type="Gene3D" id="3.40.390.10">
    <property type="entry name" value="Collagenase (Catalytic Domain)"/>
    <property type="match status" value="1"/>
</dbReference>
<dbReference type="RefSeq" id="WP_136403501.1">
    <property type="nucleotide sequence ID" value="NZ_SSNZ01000005.1"/>
</dbReference>
<organism evidence="4 5">
    <name type="scientific">Flavobacterium supellecticarium</name>
    <dbReference type="NCBI Taxonomy" id="2565924"/>
    <lineage>
        <taxon>Bacteria</taxon>
        <taxon>Pseudomonadati</taxon>
        <taxon>Bacteroidota</taxon>
        <taxon>Flavobacteriia</taxon>
        <taxon>Flavobacteriales</taxon>
        <taxon>Flavobacteriaceae</taxon>
        <taxon>Flavobacterium</taxon>
    </lineage>
</organism>
<dbReference type="GO" id="GO:0006508">
    <property type="term" value="P:proteolysis"/>
    <property type="evidence" value="ECO:0007669"/>
    <property type="project" value="InterPro"/>
</dbReference>
<dbReference type="PROSITE" id="PS50215">
    <property type="entry name" value="ADAM_MEPRO"/>
    <property type="match status" value="1"/>
</dbReference>
<keyword evidence="1 2" id="KW-0732">Signal</keyword>
<feature type="signal peptide" evidence="2">
    <location>
        <begin position="1"/>
        <end position="19"/>
    </location>
</feature>
<evidence type="ECO:0000256" key="2">
    <source>
        <dbReference type="SAM" id="SignalP"/>
    </source>
</evidence>
<evidence type="ECO:0000313" key="5">
    <source>
        <dbReference type="Proteomes" id="UP000307507"/>
    </source>
</evidence>